<dbReference type="PROSITE" id="PS50181">
    <property type="entry name" value="FBOX"/>
    <property type="match status" value="1"/>
</dbReference>
<dbReference type="Gene3D" id="3.80.10.10">
    <property type="entry name" value="Ribonuclease Inhibitor"/>
    <property type="match status" value="1"/>
</dbReference>
<dbReference type="SUPFAM" id="SSF52047">
    <property type="entry name" value="RNI-like"/>
    <property type="match status" value="1"/>
</dbReference>
<dbReference type="InterPro" id="IPR001810">
    <property type="entry name" value="F-box_dom"/>
</dbReference>
<dbReference type="OrthoDB" id="5279008at2759"/>
<dbReference type="Proteomes" id="UP000664521">
    <property type="component" value="Unassembled WGS sequence"/>
</dbReference>
<evidence type="ECO:0000259" key="1">
    <source>
        <dbReference type="PROSITE" id="PS50181"/>
    </source>
</evidence>
<proteinExistence type="predicted"/>
<evidence type="ECO:0000313" key="3">
    <source>
        <dbReference type="Proteomes" id="UP000664521"/>
    </source>
</evidence>
<sequence>MPIHLFDLPLEILYAVTKELNPRELRSLRLVCRALDPIAFDLFGPRDFARIETDLKPTLLRRLDGISKAVHINHCVKHLSIVSSRNLSEDRLPDPETEDIVQAICRGNPLLNLQTLSLGLTGMTPRILRDLLFSSSGSLQTLHLEGTMLEKGGKWTRVFASMIGNFPRLRSVVVDNLYEFGDPCNGTPLGFPGLVEYDIVPGSQEVHRYIRSHYTDKRRLKMLLHPVEIHIIKTDWTKTDWHSLGDCVYKVGYSGADIDEFLDVLVDTADTR</sequence>
<reference evidence="2" key="1">
    <citation type="submission" date="2021-03" db="EMBL/GenBank/DDBJ databases">
        <authorList>
            <person name="Tagirdzhanova G."/>
        </authorList>
    </citation>
    <scope>NUCLEOTIDE SEQUENCE</scope>
</reference>
<dbReference type="InterPro" id="IPR036047">
    <property type="entry name" value="F-box-like_dom_sf"/>
</dbReference>
<feature type="domain" description="F-box" evidence="1">
    <location>
        <begin position="2"/>
        <end position="51"/>
    </location>
</feature>
<protein>
    <recommendedName>
        <fullName evidence="1">F-box domain-containing protein</fullName>
    </recommendedName>
</protein>
<dbReference type="EMBL" id="CAJPDS010000037">
    <property type="protein sequence ID" value="CAF9924995.1"/>
    <property type="molecule type" value="Genomic_DNA"/>
</dbReference>
<dbReference type="Pfam" id="PF12937">
    <property type="entry name" value="F-box-like"/>
    <property type="match status" value="1"/>
</dbReference>
<organism evidence="2 3">
    <name type="scientific">Heterodermia speciosa</name>
    <dbReference type="NCBI Taxonomy" id="116794"/>
    <lineage>
        <taxon>Eukaryota</taxon>
        <taxon>Fungi</taxon>
        <taxon>Dikarya</taxon>
        <taxon>Ascomycota</taxon>
        <taxon>Pezizomycotina</taxon>
        <taxon>Lecanoromycetes</taxon>
        <taxon>OSLEUM clade</taxon>
        <taxon>Lecanoromycetidae</taxon>
        <taxon>Caliciales</taxon>
        <taxon>Physciaceae</taxon>
        <taxon>Heterodermia</taxon>
    </lineage>
</organism>
<evidence type="ECO:0000313" key="2">
    <source>
        <dbReference type="EMBL" id="CAF9924995.1"/>
    </source>
</evidence>
<gene>
    <name evidence="2" type="ORF">HETSPECPRED_005715</name>
</gene>
<accession>A0A8H3IRS0</accession>
<keyword evidence="3" id="KW-1185">Reference proteome</keyword>
<dbReference type="InterPro" id="IPR032675">
    <property type="entry name" value="LRR_dom_sf"/>
</dbReference>
<dbReference type="CDD" id="cd09917">
    <property type="entry name" value="F-box_SF"/>
    <property type="match status" value="1"/>
</dbReference>
<dbReference type="SUPFAM" id="SSF81383">
    <property type="entry name" value="F-box domain"/>
    <property type="match status" value="1"/>
</dbReference>
<dbReference type="AlphaFoldDB" id="A0A8H3IRS0"/>
<comment type="caution">
    <text evidence="2">The sequence shown here is derived from an EMBL/GenBank/DDBJ whole genome shotgun (WGS) entry which is preliminary data.</text>
</comment>
<name>A0A8H3IRS0_9LECA</name>